<sequence length="39" mass="4745">MLSVFSELKNEYDKKFIYIIEGKIKIVNDKKFKENTRSF</sequence>
<name>A0ABC9TGT3_ENTFL</name>
<evidence type="ECO:0000313" key="1">
    <source>
        <dbReference type="EMBL" id="EPI04593.1"/>
    </source>
</evidence>
<dbReference type="AlphaFoldDB" id="A0ABC9TGT3"/>
<organism evidence="1 2">
    <name type="scientific">Enterococcus faecalis RP2S-4</name>
    <dbReference type="NCBI Taxonomy" id="1244145"/>
    <lineage>
        <taxon>Bacteria</taxon>
        <taxon>Bacillati</taxon>
        <taxon>Bacillota</taxon>
        <taxon>Bacilli</taxon>
        <taxon>Lactobacillales</taxon>
        <taxon>Enterococcaceae</taxon>
        <taxon>Enterococcus</taxon>
    </lineage>
</organism>
<protein>
    <submittedName>
        <fullName evidence="1">Uncharacterized protein</fullName>
    </submittedName>
</protein>
<proteinExistence type="predicted"/>
<dbReference type="EMBL" id="ATIR01000107">
    <property type="protein sequence ID" value="EPI04593.1"/>
    <property type="molecule type" value="Genomic_DNA"/>
</dbReference>
<comment type="caution">
    <text evidence="1">The sequence shown here is derived from an EMBL/GenBank/DDBJ whole genome shotgun (WGS) entry which is preliminary data.</text>
</comment>
<dbReference type="Proteomes" id="UP000015750">
    <property type="component" value="Unassembled WGS sequence"/>
</dbReference>
<gene>
    <name evidence="1" type="ORF">D358_02930</name>
</gene>
<reference evidence="1 2" key="1">
    <citation type="submission" date="2013-06" db="EMBL/GenBank/DDBJ databases">
        <authorList>
            <person name="Weinstock G."/>
            <person name="Sodergren E."/>
            <person name="Lobos E.A."/>
            <person name="Fulton L."/>
            <person name="Fulton R."/>
            <person name="Courtney L."/>
            <person name="Fronick C."/>
            <person name="O'Laughlin M."/>
            <person name="Godfrey J."/>
            <person name="Wilson R.M."/>
            <person name="Miner T."/>
            <person name="Farmer C."/>
            <person name="Delehaunty K."/>
            <person name="Cordes M."/>
            <person name="Minx P."/>
            <person name="Tomlinson C."/>
            <person name="Chen J."/>
            <person name="Wollam A."/>
            <person name="Pepin K.H."/>
            <person name="Bhonagiri V."/>
            <person name="Zhang X."/>
            <person name="Warren W."/>
            <person name="Mitreva M."/>
            <person name="Mardis E.R."/>
            <person name="Wilson R.K."/>
        </authorList>
    </citation>
    <scope>NUCLEOTIDE SEQUENCE [LARGE SCALE GENOMIC DNA]</scope>
    <source>
        <strain evidence="1 2">RP2S-4</strain>
    </source>
</reference>
<evidence type="ECO:0000313" key="2">
    <source>
        <dbReference type="Proteomes" id="UP000015750"/>
    </source>
</evidence>
<accession>A0ABC9TGT3</accession>